<evidence type="ECO:0000259" key="1">
    <source>
        <dbReference type="Pfam" id="PF13480"/>
    </source>
</evidence>
<dbReference type="EMBL" id="LVJI01000012">
    <property type="protein sequence ID" value="OAB47068.1"/>
    <property type="molecule type" value="Genomic_DNA"/>
</dbReference>
<dbReference type="RefSeq" id="WP_068648467.1">
    <property type="nucleotide sequence ID" value="NZ_CP043611.1"/>
</dbReference>
<dbReference type="Proteomes" id="UP000077355">
    <property type="component" value="Unassembled WGS sequence"/>
</dbReference>
<keyword evidence="3" id="KW-1185">Reference proteome</keyword>
<comment type="caution">
    <text evidence="2">The sequence shown here is derived from an EMBL/GenBank/DDBJ whole genome shotgun (WGS) entry which is preliminary data.</text>
</comment>
<dbReference type="SUPFAM" id="SSF55729">
    <property type="entry name" value="Acyl-CoA N-acyltransferases (Nat)"/>
    <property type="match status" value="1"/>
</dbReference>
<dbReference type="OrthoDB" id="2523880at2"/>
<organism evidence="2 3">
    <name type="scientific">Paenibacillus antarcticus</name>
    <dbReference type="NCBI Taxonomy" id="253703"/>
    <lineage>
        <taxon>Bacteria</taxon>
        <taxon>Bacillati</taxon>
        <taxon>Bacillota</taxon>
        <taxon>Bacilli</taxon>
        <taxon>Bacillales</taxon>
        <taxon>Paenibacillaceae</taxon>
        <taxon>Paenibacillus</taxon>
    </lineage>
</organism>
<dbReference type="InterPro" id="IPR016181">
    <property type="entry name" value="Acyl_CoA_acyltransferase"/>
</dbReference>
<dbReference type="AlphaFoldDB" id="A0A168PTR3"/>
<evidence type="ECO:0000313" key="3">
    <source>
        <dbReference type="Proteomes" id="UP000077355"/>
    </source>
</evidence>
<feature type="domain" description="BioF2-like acetyltransferase" evidence="1">
    <location>
        <begin position="177"/>
        <end position="314"/>
    </location>
</feature>
<reference evidence="2 3" key="1">
    <citation type="submission" date="2016-03" db="EMBL/GenBank/DDBJ databases">
        <title>Draft genome sequence of Paenibacillus antarcticus CECT 5836.</title>
        <authorList>
            <person name="Shin S.-K."/>
            <person name="Yi H."/>
        </authorList>
    </citation>
    <scope>NUCLEOTIDE SEQUENCE [LARGE SCALE GENOMIC DNA]</scope>
    <source>
        <strain evidence="2 3">CECT 5836</strain>
    </source>
</reference>
<accession>A0A168PTR3</accession>
<dbReference type="Gene3D" id="3.40.630.30">
    <property type="match status" value="1"/>
</dbReference>
<dbReference type="InterPro" id="IPR038740">
    <property type="entry name" value="BioF2-like_GNAT_dom"/>
</dbReference>
<sequence length="360" mass="43334">MQTTIIRSVEELSKLEEQWRDLIDNIDQAEIFYTWEWLQSYLKYMYDDNKQLFIVVVTDQYQCLATAPLCIHTYKVKWRTVKSLQCIISGTGESNTFYLHKHYHHIKLMKQIFQALVLYQEEWDWIDLISFKSDNSTTALVHQCFGEKFEMFTRQLSSSPYVNMEKYNDQKADINRIKAIQRKERKLCRQHEVSIKLNEPCDDRVWNSFTELHKKRWQESLFNEQGNVSFYKEIILFFQEENSVHFSYIEVNGNIASVMFTFSYRNKVYLYITSFSTEFNEYGVGLILLNRVLEHYLNSGVKEIDFMSGRQEYKFFWADRVKINYHIRIVNNTKRTKLLRAFTLFQMNKKTIKSIIVKSK</sequence>
<name>A0A168PTR3_9BACL</name>
<protein>
    <recommendedName>
        <fullName evidence="1">BioF2-like acetyltransferase domain-containing protein</fullName>
    </recommendedName>
</protein>
<evidence type="ECO:0000313" key="2">
    <source>
        <dbReference type="EMBL" id="OAB47068.1"/>
    </source>
</evidence>
<proteinExistence type="predicted"/>
<dbReference type="Pfam" id="PF13480">
    <property type="entry name" value="Acetyltransf_6"/>
    <property type="match status" value="1"/>
</dbReference>
<gene>
    <name evidence="2" type="ORF">PBAT_08405</name>
</gene>